<evidence type="ECO:0000256" key="1">
    <source>
        <dbReference type="SAM" id="MobiDB-lite"/>
    </source>
</evidence>
<feature type="compositionally biased region" description="Basic and acidic residues" evidence="1">
    <location>
        <begin position="109"/>
        <end position="122"/>
    </location>
</feature>
<protein>
    <submittedName>
        <fullName evidence="2">Uncharacterized protein</fullName>
    </submittedName>
</protein>
<evidence type="ECO:0000313" key="3">
    <source>
        <dbReference type="Proteomes" id="UP000233730"/>
    </source>
</evidence>
<gene>
    <name evidence="2" type="ORF">CQR46_0960</name>
</gene>
<dbReference type="Proteomes" id="UP000233730">
    <property type="component" value="Unassembled WGS sequence"/>
</dbReference>
<feature type="region of interest" description="Disordered" evidence="1">
    <location>
        <begin position="85"/>
        <end position="132"/>
    </location>
</feature>
<name>A0A2N3QHR9_9BIFI</name>
<accession>A0A2N3QHR9</accession>
<dbReference type="EMBL" id="PCGZ01000005">
    <property type="protein sequence ID" value="PKU90764.1"/>
    <property type="molecule type" value="Genomic_DNA"/>
</dbReference>
<organism evidence="2 3">
    <name type="scientific">Bifidobacterium pseudolongum subsp. globosum</name>
    <dbReference type="NCBI Taxonomy" id="1690"/>
    <lineage>
        <taxon>Bacteria</taxon>
        <taxon>Bacillati</taxon>
        <taxon>Actinomycetota</taxon>
        <taxon>Actinomycetes</taxon>
        <taxon>Bifidobacteriales</taxon>
        <taxon>Bifidobacteriaceae</taxon>
        <taxon>Bifidobacterium</taxon>
    </lineage>
</organism>
<proteinExistence type="predicted"/>
<comment type="caution">
    <text evidence="2">The sequence shown here is derived from an EMBL/GenBank/DDBJ whole genome shotgun (WGS) entry which is preliminary data.</text>
</comment>
<dbReference type="AlphaFoldDB" id="A0A2N3QHR9"/>
<sequence length="132" mass="14912">MADGHPEALEAALCAVYAPRDPIGEYWQGRITLRALYTLIRHMPPDNAFAREYGQGWDETQWLTADMCAMLRDLQRTLISCTPTETEPDLDKLVRPMPQPPAERATQQESHEPIINHAERDSLMAIATGHTD</sequence>
<reference evidence="2 3" key="1">
    <citation type="submission" date="2017-10" db="EMBL/GenBank/DDBJ databases">
        <title>Bifidobacterium genomics.</title>
        <authorList>
            <person name="Lugli G.A."/>
            <person name="Milani C."/>
            <person name="Mancabelli L."/>
        </authorList>
    </citation>
    <scope>NUCLEOTIDE SEQUENCE [LARGE SCALE GENOMIC DNA]</scope>
    <source>
        <strain evidence="2 3">1524B</strain>
    </source>
</reference>
<evidence type="ECO:0000313" key="2">
    <source>
        <dbReference type="EMBL" id="PKU90764.1"/>
    </source>
</evidence>